<dbReference type="EMBL" id="CP002691">
    <property type="protein sequence ID" value="AEE49392.1"/>
    <property type="molecule type" value="Genomic_DNA"/>
</dbReference>
<name>F4KYF1_HALH1</name>
<dbReference type="STRING" id="760192.Halhy_1499"/>
<proteinExistence type="predicted"/>
<dbReference type="KEGG" id="hhy:Halhy_1499"/>
<gene>
    <name evidence="1" type="ordered locus">Halhy_1499</name>
</gene>
<dbReference type="OrthoDB" id="797757at2"/>
<dbReference type="RefSeq" id="WP_013763946.1">
    <property type="nucleotide sequence ID" value="NC_015510.1"/>
</dbReference>
<reference evidence="1 2" key="1">
    <citation type="journal article" date="2011" name="Stand. Genomic Sci.">
        <title>Complete genome sequence of Haliscomenobacter hydrossis type strain (O).</title>
        <authorList>
            <consortium name="US DOE Joint Genome Institute (JGI-PGF)"/>
            <person name="Daligault H."/>
            <person name="Lapidus A."/>
            <person name="Zeytun A."/>
            <person name="Nolan M."/>
            <person name="Lucas S."/>
            <person name="Del Rio T.G."/>
            <person name="Tice H."/>
            <person name="Cheng J.F."/>
            <person name="Tapia R."/>
            <person name="Han C."/>
            <person name="Goodwin L."/>
            <person name="Pitluck S."/>
            <person name="Liolios K."/>
            <person name="Pagani I."/>
            <person name="Ivanova N."/>
            <person name="Huntemann M."/>
            <person name="Mavromatis K."/>
            <person name="Mikhailova N."/>
            <person name="Pati A."/>
            <person name="Chen A."/>
            <person name="Palaniappan K."/>
            <person name="Land M."/>
            <person name="Hauser L."/>
            <person name="Brambilla E.M."/>
            <person name="Rohde M."/>
            <person name="Verbarg S."/>
            <person name="Goker M."/>
            <person name="Bristow J."/>
            <person name="Eisen J.A."/>
            <person name="Markowitz V."/>
            <person name="Hugenholtz P."/>
            <person name="Kyrpides N.C."/>
            <person name="Klenk H.P."/>
            <person name="Woyke T."/>
        </authorList>
    </citation>
    <scope>NUCLEOTIDE SEQUENCE [LARGE SCALE GENOMIC DNA]</scope>
    <source>
        <strain evidence="2">ATCC 27775 / DSM 1100 / LMG 10767 / O</strain>
    </source>
</reference>
<evidence type="ECO:0000313" key="1">
    <source>
        <dbReference type="EMBL" id="AEE49392.1"/>
    </source>
</evidence>
<dbReference type="HOGENOM" id="CLU_1037324_0_0_10"/>
<evidence type="ECO:0000313" key="2">
    <source>
        <dbReference type="Proteomes" id="UP000008461"/>
    </source>
</evidence>
<sequence length="268" mass="29868">MHRHILSLLLSILVVLILMELSSCKNNSKAASESLAENASAQDTSCDLDILTVPYAIARVDSLRYLEYIKKATLPVGYSITNPLVNYFTIPVQNVDTLVSWEKQGKILPNPGSTDSSWVMLALETDGATKRQTITTYFACYSALAGGKKGPMVYYNLQNPGKVNSLDPVLAKQNIAAMKTYIDKLQKDKPFYPYGFQFPWDDLVGIACSVKGVRPNNTIYGILVINNKDTVDYYIHSFYQRAQKRADLDEGDGEYYDFTSPCPNSCIP</sequence>
<reference key="2">
    <citation type="submission" date="2011-04" db="EMBL/GenBank/DDBJ databases">
        <title>Complete sequence of chromosome of Haliscomenobacter hydrossis DSM 1100.</title>
        <authorList>
            <consortium name="US DOE Joint Genome Institute (JGI-PGF)"/>
            <person name="Lucas S."/>
            <person name="Han J."/>
            <person name="Lapidus A."/>
            <person name="Bruce D."/>
            <person name="Goodwin L."/>
            <person name="Pitluck S."/>
            <person name="Peters L."/>
            <person name="Kyrpides N."/>
            <person name="Mavromatis K."/>
            <person name="Ivanova N."/>
            <person name="Ovchinnikova G."/>
            <person name="Pagani I."/>
            <person name="Daligault H."/>
            <person name="Detter J.C."/>
            <person name="Han C."/>
            <person name="Land M."/>
            <person name="Hauser L."/>
            <person name="Markowitz V."/>
            <person name="Cheng J.-F."/>
            <person name="Hugenholtz P."/>
            <person name="Woyke T."/>
            <person name="Wu D."/>
            <person name="Verbarg S."/>
            <person name="Frueling A."/>
            <person name="Brambilla E."/>
            <person name="Klenk H.-P."/>
            <person name="Eisen J.A."/>
        </authorList>
    </citation>
    <scope>NUCLEOTIDE SEQUENCE</scope>
    <source>
        <strain>DSM 1100</strain>
    </source>
</reference>
<organism evidence="1 2">
    <name type="scientific">Haliscomenobacter hydrossis (strain ATCC 27775 / DSM 1100 / LMG 10767 / O)</name>
    <dbReference type="NCBI Taxonomy" id="760192"/>
    <lineage>
        <taxon>Bacteria</taxon>
        <taxon>Pseudomonadati</taxon>
        <taxon>Bacteroidota</taxon>
        <taxon>Saprospiria</taxon>
        <taxon>Saprospirales</taxon>
        <taxon>Haliscomenobacteraceae</taxon>
        <taxon>Haliscomenobacter</taxon>
    </lineage>
</organism>
<accession>F4KYF1</accession>
<keyword evidence="2" id="KW-1185">Reference proteome</keyword>
<dbReference type="AlphaFoldDB" id="F4KYF1"/>
<dbReference type="Proteomes" id="UP000008461">
    <property type="component" value="Chromosome"/>
</dbReference>
<protein>
    <submittedName>
        <fullName evidence="1">Uncharacterized protein</fullName>
    </submittedName>
</protein>